<reference evidence="2" key="1">
    <citation type="submission" date="2016-08" db="EMBL/GenBank/DDBJ databases">
        <authorList>
            <person name="Seilhamer J.J."/>
        </authorList>
    </citation>
    <scope>NUCLEOTIDE SEQUENCE [LARGE SCALE GENOMIC DNA]</scope>
    <source>
        <strain evidence="2">UTMC102</strain>
    </source>
</reference>
<name>A0A1V3C6B2_9ACTN</name>
<comment type="caution">
    <text evidence="2">The sequence shown here is derived from an EMBL/GenBank/DDBJ whole genome shotgun (WGS) entry which is preliminary data.</text>
</comment>
<accession>A0A7Y9XBU1</accession>
<proteinExistence type="predicted"/>
<reference evidence="3" key="2">
    <citation type="submission" date="2016-08" db="EMBL/GenBank/DDBJ databases">
        <authorList>
            <person name="Tokovenko B."/>
            <person name="Kalinowski J."/>
        </authorList>
    </citation>
    <scope>NUCLEOTIDE SEQUENCE [LARGE SCALE GENOMIC DNA]</scope>
    <source>
        <strain evidence="3">UTMC102</strain>
    </source>
</reference>
<gene>
    <name evidence="1" type="ORF">HNR06_002500</name>
    <name evidence="2" type="ORF">NOSIN_22825</name>
</gene>
<dbReference type="Proteomes" id="UP000189004">
    <property type="component" value="Unassembled WGS sequence"/>
</dbReference>
<dbReference type="Proteomes" id="UP000584931">
    <property type="component" value="Unassembled WGS sequence"/>
</dbReference>
<evidence type="ECO:0000313" key="4">
    <source>
        <dbReference type="Proteomes" id="UP000584931"/>
    </source>
</evidence>
<accession>A0A1V3C6B2</accession>
<protein>
    <submittedName>
        <fullName evidence="2">Uncharacterized protein</fullName>
    </submittedName>
</protein>
<dbReference type="AlphaFoldDB" id="A0A1V3C6B2"/>
<sequence length="68" mass="7903">MRSTKVLLNCALPKFTNYLHDGDHTVDHLVDVTVLLTSEWICQRSADQLGPEQLSKAWHAHHTWRKPR</sequence>
<dbReference type="RefSeq" id="WP_077692748.1">
    <property type="nucleotide sequence ID" value="NZ_JACCHL010000001.1"/>
</dbReference>
<evidence type="ECO:0000313" key="1">
    <source>
        <dbReference type="EMBL" id="NYH52911.1"/>
    </source>
</evidence>
<dbReference type="STRING" id="501010.NOSIN_22825"/>
<dbReference type="EMBL" id="MCOK01000001">
    <property type="protein sequence ID" value="OOC56307.1"/>
    <property type="molecule type" value="Genomic_DNA"/>
</dbReference>
<keyword evidence="3" id="KW-1185">Reference proteome</keyword>
<evidence type="ECO:0000313" key="3">
    <source>
        <dbReference type="Proteomes" id="UP000189004"/>
    </source>
</evidence>
<reference evidence="1 4" key="3">
    <citation type="submission" date="2020-07" db="EMBL/GenBank/DDBJ databases">
        <title>Sequencing the genomes of 1000 actinobacteria strains.</title>
        <authorList>
            <person name="Klenk H.-P."/>
        </authorList>
    </citation>
    <scope>NUCLEOTIDE SEQUENCE [LARGE SCALE GENOMIC DNA]</scope>
    <source>
        <strain evidence="1 4">DSM 45278</strain>
    </source>
</reference>
<evidence type="ECO:0000313" key="2">
    <source>
        <dbReference type="EMBL" id="OOC56307.1"/>
    </source>
</evidence>
<organism evidence="2 3">
    <name type="scientific">Nocardiopsis sinuspersici</name>
    <dbReference type="NCBI Taxonomy" id="501010"/>
    <lineage>
        <taxon>Bacteria</taxon>
        <taxon>Bacillati</taxon>
        <taxon>Actinomycetota</taxon>
        <taxon>Actinomycetes</taxon>
        <taxon>Streptosporangiales</taxon>
        <taxon>Nocardiopsidaceae</taxon>
        <taxon>Nocardiopsis</taxon>
    </lineage>
</organism>
<dbReference type="EMBL" id="JACCHL010000001">
    <property type="protein sequence ID" value="NYH52911.1"/>
    <property type="molecule type" value="Genomic_DNA"/>
</dbReference>